<accession>S9VT85</accession>
<dbReference type="VEuPathDB" id="TriTrypDB:ADEAN_000338500"/>
<dbReference type="GO" id="GO:0005737">
    <property type="term" value="C:cytoplasm"/>
    <property type="evidence" value="ECO:0007669"/>
    <property type="project" value="UniProtKB-ARBA"/>
</dbReference>
<sequence>MPCNCSSDTGLHDHMGDGFMRDGAFGIGVPLNSSIDLTTIQLWNAKHTPTEARRVFSPDTVENTEPISSDDDPELLVNLSLSNFCRIKGISILGPVDGYAPSQVKIFVNLPEMRGFDSVRRLIPQEEIHLAQLSADDRVVYRLNATKFANVSSLSLFFENSFNNDETQLLRVDIFGESSGRPTTQQVATNVVYEGRANPADHATEEERRLFASGGVV</sequence>
<reference evidence="3 4" key="1">
    <citation type="submission" date="2020-08" db="EMBL/GenBank/DDBJ databases">
        <authorList>
            <person name="Newling K."/>
            <person name="Davey J."/>
            <person name="Forrester S."/>
        </authorList>
    </citation>
    <scope>NUCLEOTIDE SEQUENCE [LARGE SCALE GENOMIC DNA]</scope>
    <source>
        <strain evidence="4">Crithidia deanei Carvalho (ATCC PRA-265)</strain>
    </source>
</reference>
<evidence type="ECO:0000313" key="4">
    <source>
        <dbReference type="Proteomes" id="UP000515908"/>
    </source>
</evidence>
<protein>
    <submittedName>
        <fullName evidence="3">PITH domain containing protein, putative</fullName>
    </submittedName>
</protein>
<evidence type="ECO:0000313" key="3">
    <source>
        <dbReference type="EMBL" id="CAD2215927.1"/>
    </source>
</evidence>
<organism evidence="3 4">
    <name type="scientific">Angomonas deanei</name>
    <dbReference type="NCBI Taxonomy" id="59799"/>
    <lineage>
        <taxon>Eukaryota</taxon>
        <taxon>Discoba</taxon>
        <taxon>Euglenozoa</taxon>
        <taxon>Kinetoplastea</taxon>
        <taxon>Metakinetoplastina</taxon>
        <taxon>Trypanosomatida</taxon>
        <taxon>Trypanosomatidae</taxon>
        <taxon>Strigomonadinae</taxon>
        <taxon>Angomonas</taxon>
    </lineage>
</organism>
<dbReference type="InterPro" id="IPR008979">
    <property type="entry name" value="Galactose-bd-like_sf"/>
</dbReference>
<dbReference type="OrthoDB" id="2635at2759"/>
<keyword evidence="4" id="KW-1185">Reference proteome</keyword>
<dbReference type="InterPro" id="IPR010400">
    <property type="entry name" value="PITH_dom"/>
</dbReference>
<dbReference type="AlphaFoldDB" id="S9VT85"/>
<evidence type="ECO:0000256" key="1">
    <source>
        <dbReference type="ARBA" id="ARBA00025788"/>
    </source>
</evidence>
<comment type="similarity">
    <text evidence="1">Belongs to the PITHD1 family.</text>
</comment>
<dbReference type="Proteomes" id="UP000515908">
    <property type="component" value="Chromosome 05"/>
</dbReference>
<dbReference type="PANTHER" id="PTHR12175:SF1">
    <property type="entry name" value="PITH DOMAIN-CONTAINING PROTEIN 1"/>
    <property type="match status" value="1"/>
</dbReference>
<proteinExistence type="inferred from homology"/>
<dbReference type="Pfam" id="PF06201">
    <property type="entry name" value="PITH"/>
    <property type="match status" value="1"/>
</dbReference>
<name>S9VT85_9TRYP</name>
<evidence type="ECO:0000259" key="2">
    <source>
        <dbReference type="PROSITE" id="PS51532"/>
    </source>
</evidence>
<dbReference type="SUPFAM" id="SSF49785">
    <property type="entry name" value="Galactose-binding domain-like"/>
    <property type="match status" value="1"/>
</dbReference>
<feature type="domain" description="PITH" evidence="2">
    <location>
        <begin position="20"/>
        <end position="194"/>
    </location>
</feature>
<dbReference type="Gene3D" id="2.60.120.470">
    <property type="entry name" value="PITH domain"/>
    <property type="match status" value="1"/>
</dbReference>
<dbReference type="EMBL" id="LR877149">
    <property type="protein sequence ID" value="CAD2215927.1"/>
    <property type="molecule type" value="Genomic_DNA"/>
</dbReference>
<dbReference type="PANTHER" id="PTHR12175">
    <property type="entry name" value="AD039 HT014 THIOREDOXIN FAMILY TRP26"/>
    <property type="match status" value="1"/>
</dbReference>
<gene>
    <name evidence="3" type="ORF">ADEAN_000338500</name>
</gene>
<dbReference type="InterPro" id="IPR037047">
    <property type="entry name" value="PITH_dom_sf"/>
</dbReference>
<dbReference type="InterPro" id="IPR045099">
    <property type="entry name" value="PITH1-like"/>
</dbReference>
<dbReference type="PROSITE" id="PS51532">
    <property type="entry name" value="PITH"/>
    <property type="match status" value="1"/>
</dbReference>